<name>A0A4C1YTA9_EUMVA</name>
<gene>
    <name evidence="2" type="ORF">EVAR_64442_1</name>
</gene>
<dbReference type="AlphaFoldDB" id="A0A4C1YTA9"/>
<comment type="caution">
    <text evidence="2">The sequence shown here is derived from an EMBL/GenBank/DDBJ whole genome shotgun (WGS) entry which is preliminary data.</text>
</comment>
<feature type="compositionally biased region" description="Pro residues" evidence="1">
    <location>
        <begin position="233"/>
        <end position="249"/>
    </location>
</feature>
<organism evidence="2 3">
    <name type="scientific">Eumeta variegata</name>
    <name type="common">Bagworm moth</name>
    <name type="synonym">Eumeta japonica</name>
    <dbReference type="NCBI Taxonomy" id="151549"/>
    <lineage>
        <taxon>Eukaryota</taxon>
        <taxon>Metazoa</taxon>
        <taxon>Ecdysozoa</taxon>
        <taxon>Arthropoda</taxon>
        <taxon>Hexapoda</taxon>
        <taxon>Insecta</taxon>
        <taxon>Pterygota</taxon>
        <taxon>Neoptera</taxon>
        <taxon>Endopterygota</taxon>
        <taxon>Lepidoptera</taxon>
        <taxon>Glossata</taxon>
        <taxon>Ditrysia</taxon>
        <taxon>Tineoidea</taxon>
        <taxon>Psychidae</taxon>
        <taxon>Oiketicinae</taxon>
        <taxon>Eumeta</taxon>
    </lineage>
</organism>
<dbReference type="OrthoDB" id="6355109at2759"/>
<reference evidence="2 3" key="1">
    <citation type="journal article" date="2019" name="Commun. Biol.">
        <title>The bagworm genome reveals a unique fibroin gene that provides high tensile strength.</title>
        <authorList>
            <person name="Kono N."/>
            <person name="Nakamura H."/>
            <person name="Ohtoshi R."/>
            <person name="Tomita M."/>
            <person name="Numata K."/>
            <person name="Arakawa K."/>
        </authorList>
    </citation>
    <scope>NUCLEOTIDE SEQUENCE [LARGE SCALE GENOMIC DNA]</scope>
</reference>
<accession>A0A4C1YTA9</accession>
<dbReference type="EMBL" id="BGZK01001350">
    <property type="protein sequence ID" value="GBP77859.1"/>
    <property type="molecule type" value="Genomic_DNA"/>
</dbReference>
<evidence type="ECO:0000313" key="2">
    <source>
        <dbReference type="EMBL" id="GBP77859.1"/>
    </source>
</evidence>
<evidence type="ECO:0000313" key="3">
    <source>
        <dbReference type="Proteomes" id="UP000299102"/>
    </source>
</evidence>
<proteinExistence type="predicted"/>
<protein>
    <submittedName>
        <fullName evidence="2">Uncharacterized protein</fullName>
    </submittedName>
</protein>
<sequence length="287" mass="31274">MTLLKPIVTTHPMFAVVIFDIGTRKGLIQAVTAGRAHAPTLRGHLILNFITKWTATVDAHAEGESDYWCDSAGTELGTSRRFSLARPRFTRRTHEAAYCILLVQVTRLALLTILLCALWPLGSAAPAALCTGADEDPRAARFCQALNTFLELYAEAAGEQIESLNRSMVKLVANGTLALMIRLLCQEFIHEIFYRRAFTSDVLFCPGSSGSRLPPTPGHRHEAAGRGAQLPALRPPPLTGTPPRPAPSPPLAYTLTAMFDCGERVGLQPVVFGFDLGDKRVEKELLT</sequence>
<dbReference type="Proteomes" id="UP000299102">
    <property type="component" value="Unassembled WGS sequence"/>
</dbReference>
<keyword evidence="3" id="KW-1185">Reference proteome</keyword>
<feature type="region of interest" description="Disordered" evidence="1">
    <location>
        <begin position="212"/>
        <end position="249"/>
    </location>
</feature>
<evidence type="ECO:0000256" key="1">
    <source>
        <dbReference type="SAM" id="MobiDB-lite"/>
    </source>
</evidence>